<dbReference type="SUPFAM" id="SSF100966">
    <property type="entry name" value="Translation initiation factor 2 beta, aIF2beta, N-terminal domain"/>
    <property type="match status" value="1"/>
</dbReference>
<keyword evidence="3" id="KW-1185">Reference proteome</keyword>
<accession>A0AA88H4G3</accession>
<reference evidence="2 3" key="1">
    <citation type="journal article" date="2018" name="BMC Genomics">
        <title>The genome of Naegleria lovaniensis, the basis for a comparative approach to unravel pathogenicity factors of the human pathogenic amoeba N. fowleri.</title>
        <authorList>
            <person name="Liechti N."/>
            <person name="Schurch N."/>
            <person name="Bruggmann R."/>
            <person name="Wittwer M."/>
        </authorList>
    </citation>
    <scope>NUCLEOTIDE SEQUENCE [LARGE SCALE GENOMIC DNA]</scope>
    <source>
        <strain evidence="2 3">ATCC 30569</strain>
    </source>
</reference>
<name>A0AA88H4G3_NAELO</name>
<dbReference type="InterPro" id="IPR016189">
    <property type="entry name" value="Transl_init_fac_IF2/IF5_N"/>
</dbReference>
<dbReference type="GO" id="GO:0071074">
    <property type="term" value="F:eukaryotic initiation factor eIF2 binding"/>
    <property type="evidence" value="ECO:0007669"/>
    <property type="project" value="TreeGrafter"/>
</dbReference>
<organism evidence="2 3">
    <name type="scientific">Naegleria lovaniensis</name>
    <name type="common">Amoeba</name>
    <dbReference type="NCBI Taxonomy" id="51637"/>
    <lineage>
        <taxon>Eukaryota</taxon>
        <taxon>Discoba</taxon>
        <taxon>Heterolobosea</taxon>
        <taxon>Tetramitia</taxon>
        <taxon>Eutetramitia</taxon>
        <taxon>Vahlkampfiidae</taxon>
        <taxon>Naegleria</taxon>
    </lineage>
</organism>
<protein>
    <recommendedName>
        <fullName evidence="1">Translation initiation factor IF2/IF5 domain-containing protein</fullName>
    </recommendedName>
</protein>
<dbReference type="AlphaFoldDB" id="A0AA88H4G3"/>
<dbReference type="GO" id="GO:0005092">
    <property type="term" value="F:GDP-dissociation inhibitor activity"/>
    <property type="evidence" value="ECO:0007669"/>
    <property type="project" value="TreeGrafter"/>
</dbReference>
<sequence length="205" mass="23038">MKVFVNIPKNNEIYWAYKRPQVTIKIQSNGNGVKTVLTNMSEIASALNIPDQVVMKYLGMKIGACGGINKNQSFLTGRYTVEIIEDVLEQLIAEFLLCSRCGIAEINFYKQLVHPSLPVREPILRQCLACGHYNSYISHDSKMFSILVKCDNNHQWMKVKVSPKARSLKYMFDNLKDAILPSEDSCCGDGVKCIPSLSDISIVLN</sequence>
<dbReference type="PANTHER" id="PTHR23001">
    <property type="entry name" value="EUKARYOTIC TRANSLATION INITIATION FACTOR"/>
    <property type="match status" value="1"/>
</dbReference>
<dbReference type="GO" id="GO:0001732">
    <property type="term" value="P:formation of cytoplasmic translation initiation complex"/>
    <property type="evidence" value="ECO:0007669"/>
    <property type="project" value="TreeGrafter"/>
</dbReference>
<dbReference type="PANTHER" id="PTHR23001:SF7">
    <property type="entry name" value="EUKARYOTIC TRANSLATION INITIATION FACTOR 5"/>
    <property type="match status" value="1"/>
</dbReference>
<dbReference type="EMBL" id="PYSW02000002">
    <property type="protein sequence ID" value="KAG2393601.1"/>
    <property type="molecule type" value="Genomic_DNA"/>
</dbReference>
<dbReference type="SMART" id="SM00653">
    <property type="entry name" value="eIF2B_5"/>
    <property type="match status" value="1"/>
</dbReference>
<dbReference type="Proteomes" id="UP000816034">
    <property type="component" value="Unassembled WGS sequence"/>
</dbReference>
<dbReference type="RefSeq" id="XP_044555495.1">
    <property type="nucleotide sequence ID" value="XM_044697070.1"/>
</dbReference>
<proteinExistence type="predicted"/>
<feature type="domain" description="Translation initiation factor IF2/IF5" evidence="1">
    <location>
        <begin position="17"/>
        <end position="133"/>
    </location>
</feature>
<comment type="caution">
    <text evidence="2">The sequence shown here is derived from an EMBL/GenBank/DDBJ whole genome shotgun (WGS) entry which is preliminary data.</text>
</comment>
<evidence type="ECO:0000313" key="3">
    <source>
        <dbReference type="Proteomes" id="UP000816034"/>
    </source>
</evidence>
<dbReference type="InterPro" id="IPR002735">
    <property type="entry name" value="Transl_init_fac_IF2/IF5_dom"/>
</dbReference>
<evidence type="ECO:0000313" key="2">
    <source>
        <dbReference type="EMBL" id="KAG2393601.1"/>
    </source>
</evidence>
<dbReference type="GO" id="GO:0005829">
    <property type="term" value="C:cytosol"/>
    <property type="evidence" value="ECO:0007669"/>
    <property type="project" value="TreeGrafter"/>
</dbReference>
<dbReference type="InterPro" id="IPR045196">
    <property type="entry name" value="IF2/IF5"/>
</dbReference>
<dbReference type="Gene3D" id="3.30.30.170">
    <property type="match status" value="1"/>
</dbReference>
<evidence type="ECO:0000259" key="1">
    <source>
        <dbReference type="SMART" id="SM00653"/>
    </source>
</evidence>
<dbReference type="Pfam" id="PF01873">
    <property type="entry name" value="eIF-5_eIF-2B"/>
    <property type="match status" value="1"/>
</dbReference>
<dbReference type="GeneID" id="68099586"/>
<gene>
    <name evidence="2" type="ORF">C9374_007132</name>
</gene>
<dbReference type="GO" id="GO:0003743">
    <property type="term" value="F:translation initiation factor activity"/>
    <property type="evidence" value="ECO:0007669"/>
    <property type="project" value="InterPro"/>
</dbReference>